<protein>
    <submittedName>
        <fullName evidence="3">Leader peptidase PppA</fullName>
    </submittedName>
</protein>
<evidence type="ECO:0000256" key="1">
    <source>
        <dbReference type="SAM" id="Phobius"/>
    </source>
</evidence>
<keyword evidence="1" id="KW-0472">Membrane</keyword>
<dbReference type="Proteomes" id="UP000317429">
    <property type="component" value="Chromosome"/>
</dbReference>
<feature type="transmembrane region" description="Helical" evidence="1">
    <location>
        <begin position="6"/>
        <end position="28"/>
    </location>
</feature>
<dbReference type="InterPro" id="IPR050882">
    <property type="entry name" value="Prepilin_peptidase/N-MTase"/>
</dbReference>
<dbReference type="EMBL" id="CP036291">
    <property type="protein sequence ID" value="QDU91096.1"/>
    <property type="molecule type" value="Genomic_DNA"/>
</dbReference>
<dbReference type="PANTHER" id="PTHR30487:SF0">
    <property type="entry name" value="PREPILIN LEADER PEPTIDASE_N-METHYLTRANSFERASE-RELATED"/>
    <property type="match status" value="1"/>
</dbReference>
<name>A0A518DHZ7_9BACT</name>
<dbReference type="RefSeq" id="WP_145290875.1">
    <property type="nucleotide sequence ID" value="NZ_CP036291.1"/>
</dbReference>
<dbReference type="GO" id="GO:0004190">
    <property type="term" value="F:aspartic-type endopeptidase activity"/>
    <property type="evidence" value="ECO:0007669"/>
    <property type="project" value="TreeGrafter"/>
</dbReference>
<keyword evidence="1" id="KW-1133">Transmembrane helix</keyword>
<evidence type="ECO:0000313" key="4">
    <source>
        <dbReference type="Proteomes" id="UP000317429"/>
    </source>
</evidence>
<dbReference type="KEGG" id="pnd:Pla175_45140"/>
<dbReference type="OrthoDB" id="9789291at2"/>
<gene>
    <name evidence="3" type="primary">pppA</name>
    <name evidence="3" type="ORF">Pla175_45140</name>
</gene>
<keyword evidence="4" id="KW-1185">Reference proteome</keyword>
<reference evidence="3 4" key="1">
    <citation type="submission" date="2019-02" db="EMBL/GenBank/DDBJ databases">
        <title>Deep-cultivation of Planctomycetes and their phenomic and genomic characterization uncovers novel biology.</title>
        <authorList>
            <person name="Wiegand S."/>
            <person name="Jogler M."/>
            <person name="Boedeker C."/>
            <person name="Pinto D."/>
            <person name="Vollmers J."/>
            <person name="Rivas-Marin E."/>
            <person name="Kohn T."/>
            <person name="Peeters S.H."/>
            <person name="Heuer A."/>
            <person name="Rast P."/>
            <person name="Oberbeckmann S."/>
            <person name="Bunk B."/>
            <person name="Jeske O."/>
            <person name="Meyerdierks A."/>
            <person name="Storesund J.E."/>
            <person name="Kallscheuer N."/>
            <person name="Luecker S."/>
            <person name="Lage O.M."/>
            <person name="Pohl T."/>
            <person name="Merkel B.J."/>
            <person name="Hornburger P."/>
            <person name="Mueller R.-W."/>
            <person name="Bruemmer F."/>
            <person name="Labrenz M."/>
            <person name="Spormann A.M."/>
            <person name="Op den Camp H."/>
            <person name="Overmann J."/>
            <person name="Amann R."/>
            <person name="Jetten M.S.M."/>
            <person name="Mascher T."/>
            <person name="Medema M.H."/>
            <person name="Devos D.P."/>
            <person name="Kaster A.-K."/>
            <person name="Ovreas L."/>
            <person name="Rohde M."/>
            <person name="Galperin M.Y."/>
            <person name="Jogler C."/>
        </authorList>
    </citation>
    <scope>NUCLEOTIDE SEQUENCE [LARGE SCALE GENOMIC DNA]</scope>
    <source>
        <strain evidence="3 4">Pla175</strain>
    </source>
</reference>
<dbReference type="AlphaFoldDB" id="A0A518DHZ7"/>
<dbReference type="InterPro" id="IPR010627">
    <property type="entry name" value="Prepilin_pept_A24_N"/>
</dbReference>
<keyword evidence="1" id="KW-0812">Transmembrane</keyword>
<evidence type="ECO:0000259" key="2">
    <source>
        <dbReference type="Pfam" id="PF06750"/>
    </source>
</evidence>
<feature type="transmembrane region" description="Helical" evidence="1">
    <location>
        <begin position="82"/>
        <end position="100"/>
    </location>
</feature>
<evidence type="ECO:0000313" key="3">
    <source>
        <dbReference type="EMBL" id="QDU91096.1"/>
    </source>
</evidence>
<dbReference type="GO" id="GO:0006465">
    <property type="term" value="P:signal peptide processing"/>
    <property type="evidence" value="ECO:0007669"/>
    <property type="project" value="TreeGrafter"/>
</dbReference>
<sequence>MPDAQWWVIVIWIALVGGCIGSFFNVVLYRLPRGESVVWPGSHCPKCNHAIRARHNLPVLGWLMLRGKCYDCKAPISVRYPLIEAAFAAVAVAIALATPWL</sequence>
<dbReference type="GO" id="GO:0005886">
    <property type="term" value="C:plasma membrane"/>
    <property type="evidence" value="ECO:0007669"/>
    <property type="project" value="TreeGrafter"/>
</dbReference>
<organism evidence="3 4">
    <name type="scientific">Pirellulimonas nuda</name>
    <dbReference type="NCBI Taxonomy" id="2528009"/>
    <lineage>
        <taxon>Bacteria</taxon>
        <taxon>Pseudomonadati</taxon>
        <taxon>Planctomycetota</taxon>
        <taxon>Planctomycetia</taxon>
        <taxon>Pirellulales</taxon>
        <taxon>Lacipirellulaceae</taxon>
        <taxon>Pirellulimonas</taxon>
    </lineage>
</organism>
<accession>A0A518DHZ7</accession>
<dbReference type="Pfam" id="PF06750">
    <property type="entry name" value="A24_N_bact"/>
    <property type="match status" value="1"/>
</dbReference>
<proteinExistence type="predicted"/>
<dbReference type="PANTHER" id="PTHR30487">
    <property type="entry name" value="TYPE 4 PREPILIN-LIKE PROTEINS LEADER PEPTIDE-PROCESSING ENZYME"/>
    <property type="match status" value="1"/>
</dbReference>
<feature type="domain" description="Prepilin peptidase A24 N-terminal" evidence="2">
    <location>
        <begin position="15"/>
        <end position="96"/>
    </location>
</feature>